<feature type="domain" description="GOLD" evidence="4">
    <location>
        <begin position="33"/>
        <end position="120"/>
    </location>
</feature>
<dbReference type="EMBL" id="LVLJ01002330">
    <property type="protein sequence ID" value="OAE25472.1"/>
    <property type="molecule type" value="Genomic_DNA"/>
</dbReference>
<dbReference type="Pfam" id="PF03729">
    <property type="entry name" value="DUF308"/>
    <property type="match status" value="1"/>
</dbReference>
<keyword evidence="3" id="KW-0732">Signal</keyword>
<feature type="transmembrane region" description="Helical" evidence="2">
    <location>
        <begin position="509"/>
        <end position="529"/>
    </location>
</feature>
<evidence type="ECO:0000256" key="1">
    <source>
        <dbReference type="SAM" id="MobiDB-lite"/>
    </source>
</evidence>
<name>A0A176VYY7_MARPO</name>
<dbReference type="AlphaFoldDB" id="A0A176VYY7"/>
<dbReference type="InterPro" id="IPR009038">
    <property type="entry name" value="GOLD_dom"/>
</dbReference>
<dbReference type="SMART" id="SM01190">
    <property type="entry name" value="EMP24_GP25L"/>
    <property type="match status" value="1"/>
</dbReference>
<accession>A0A176VYY7</accession>
<feature type="compositionally biased region" description="Basic and acidic residues" evidence="1">
    <location>
        <begin position="416"/>
        <end position="444"/>
    </location>
</feature>
<protein>
    <recommendedName>
        <fullName evidence="4">GOLD domain-containing protein</fullName>
    </recommendedName>
</protein>
<feature type="transmembrane region" description="Helical" evidence="2">
    <location>
        <begin position="481"/>
        <end position="503"/>
    </location>
</feature>
<evidence type="ECO:0000259" key="4">
    <source>
        <dbReference type="PROSITE" id="PS50866"/>
    </source>
</evidence>
<dbReference type="Pfam" id="PF01105">
    <property type="entry name" value="EMP24_GP25L"/>
    <property type="match status" value="1"/>
</dbReference>
<keyword evidence="2" id="KW-1133">Transmembrane helix</keyword>
<dbReference type="PROSITE" id="PS50866">
    <property type="entry name" value="GOLD"/>
    <property type="match status" value="1"/>
</dbReference>
<keyword evidence="2" id="KW-0472">Membrane</keyword>
<evidence type="ECO:0000313" key="6">
    <source>
        <dbReference type="Proteomes" id="UP000077202"/>
    </source>
</evidence>
<dbReference type="PANTHER" id="PTHR34989:SF1">
    <property type="entry name" value="PROTEIN HDED"/>
    <property type="match status" value="1"/>
</dbReference>
<gene>
    <name evidence="5" type="ORF">AXG93_3698s1070</name>
</gene>
<organism evidence="5 6">
    <name type="scientific">Marchantia polymorpha subsp. ruderalis</name>
    <dbReference type="NCBI Taxonomy" id="1480154"/>
    <lineage>
        <taxon>Eukaryota</taxon>
        <taxon>Viridiplantae</taxon>
        <taxon>Streptophyta</taxon>
        <taxon>Embryophyta</taxon>
        <taxon>Marchantiophyta</taxon>
        <taxon>Marchantiopsida</taxon>
        <taxon>Marchantiidae</taxon>
        <taxon>Marchantiales</taxon>
        <taxon>Marchantiaceae</taxon>
        <taxon>Marchantia</taxon>
    </lineage>
</organism>
<evidence type="ECO:0000256" key="3">
    <source>
        <dbReference type="SAM" id="SignalP"/>
    </source>
</evidence>
<dbReference type="InterPro" id="IPR005325">
    <property type="entry name" value="DUF308_memb"/>
</dbReference>
<feature type="transmembrane region" description="Helical" evidence="2">
    <location>
        <begin position="592"/>
        <end position="610"/>
    </location>
</feature>
<feature type="signal peptide" evidence="3">
    <location>
        <begin position="1"/>
        <end position="25"/>
    </location>
</feature>
<feature type="chain" id="PRO_5008052143" description="GOLD domain-containing protein" evidence="3">
    <location>
        <begin position="26"/>
        <end position="674"/>
    </location>
</feature>
<dbReference type="InterPro" id="IPR036598">
    <property type="entry name" value="GOLD_dom_sf"/>
</dbReference>
<dbReference type="InterPro" id="IPR052712">
    <property type="entry name" value="Acid_resist_chaperone_HdeD"/>
</dbReference>
<reference evidence="5" key="1">
    <citation type="submission" date="2016-03" db="EMBL/GenBank/DDBJ databases">
        <title>Mechanisms controlling the formation of the plant cell surface in tip-growing cells are functionally conserved among land plants.</title>
        <authorList>
            <person name="Honkanen S."/>
            <person name="Jones V.A."/>
            <person name="Morieri G."/>
            <person name="Champion C."/>
            <person name="Hetherington A.J."/>
            <person name="Kelly S."/>
            <person name="Saint-Marcoux D."/>
            <person name="Proust H."/>
            <person name="Prescott H."/>
            <person name="Dolan L."/>
        </authorList>
    </citation>
    <scope>NUCLEOTIDE SEQUENCE [LARGE SCALE GENOMIC DNA]</scope>
    <source>
        <tissue evidence="5">Whole gametophyte</tissue>
    </source>
</reference>
<keyword evidence="2" id="KW-0812">Transmembrane</keyword>
<evidence type="ECO:0000256" key="2">
    <source>
        <dbReference type="SAM" id="Phobius"/>
    </source>
</evidence>
<dbReference type="PANTHER" id="PTHR34989">
    <property type="entry name" value="PROTEIN HDED"/>
    <property type="match status" value="1"/>
</dbReference>
<proteinExistence type="predicted"/>
<feature type="transmembrane region" description="Helical" evidence="2">
    <location>
        <begin position="536"/>
        <end position="556"/>
    </location>
</feature>
<sequence>MEIDLCFRIALLVLLASCVAGPVQGIRFVLDRKECFSHEVHWEHDNVDVSFVVIKADNPWSFNRLGVDLTVEAPNGRLLYNGHQKEDDKFEFEAPVRGFYRFCFSNISPMHETIDFDVHIGHITSREELAKPEDFDPLLHQISVIEEALYGVRFEQHWLQAQTDHQAIISYKFFFCSAFLRGNLAKIEFQEVREIALFDILLDYLNGNAVASVQEEQLHQISQAENRSTQHLVTESSSSTGFDSVGRKCREWNDRKSQVLRAVLALLAMLSSLAPRQNSFNIPLMTSRRESRDLFLRSNKLSERNEIANRKRKQMSFLHYRSRRRSSSSSSSTTTSIRVVRFFAVLGPTVVSPTKPTNEWSKTRIDSTISAAVIRALSVLVFYCHAVVQRQETGMKMVEKSKECTGDWADPEWQEEERMQRDNKADKMQKENKRGDLEAAHGEDAGTSVNPGGRTYYISIPVRPLSADVPDDQLQRLTLYYTLYGAVFGVVGVLAIILPLFTGLAVTQILPWLLVLGGAVTLLQFLLICGAPGTTAFLLLAILHLAVGLWMLMKPVAGQTEVTFILAAWFLVHGVVKLIMACQVRKLTTWPAVLASGFASIVLAFVITALTPKLGLLLVGICFGGDLIGTGCALLLIALMAFLGEGHRAITDADLPHATKEPLLGSGHAAASSA</sequence>
<evidence type="ECO:0000313" key="5">
    <source>
        <dbReference type="EMBL" id="OAE25472.1"/>
    </source>
</evidence>
<dbReference type="GO" id="GO:0005886">
    <property type="term" value="C:plasma membrane"/>
    <property type="evidence" value="ECO:0007669"/>
    <property type="project" value="TreeGrafter"/>
</dbReference>
<dbReference type="Proteomes" id="UP000077202">
    <property type="component" value="Unassembled WGS sequence"/>
</dbReference>
<feature type="transmembrane region" description="Helical" evidence="2">
    <location>
        <begin position="616"/>
        <end position="643"/>
    </location>
</feature>
<dbReference type="SUPFAM" id="SSF101576">
    <property type="entry name" value="Supernatant protein factor (SPF), C-terminal domain"/>
    <property type="match status" value="1"/>
</dbReference>
<keyword evidence="6" id="KW-1185">Reference proteome</keyword>
<feature type="transmembrane region" description="Helical" evidence="2">
    <location>
        <begin position="562"/>
        <end position="580"/>
    </location>
</feature>
<feature type="region of interest" description="Disordered" evidence="1">
    <location>
        <begin position="412"/>
        <end position="445"/>
    </location>
</feature>
<comment type="caution">
    <text evidence="5">The sequence shown here is derived from an EMBL/GenBank/DDBJ whole genome shotgun (WGS) entry which is preliminary data.</text>
</comment>
<feature type="transmembrane region" description="Helical" evidence="2">
    <location>
        <begin position="369"/>
        <end position="388"/>
    </location>
</feature>